<comment type="subcellular location">
    <subcellularLocation>
        <location evidence="1">Membrane</location>
        <topology evidence="1">Multi-pass membrane protein</topology>
    </subcellularLocation>
</comment>
<dbReference type="InterPro" id="IPR010432">
    <property type="entry name" value="RDD"/>
</dbReference>
<name>A0A2H3L7K8_9CHLR</name>
<dbReference type="Pfam" id="PF06271">
    <property type="entry name" value="RDD"/>
    <property type="match status" value="1"/>
</dbReference>
<evidence type="ECO:0000256" key="1">
    <source>
        <dbReference type="ARBA" id="ARBA00004141"/>
    </source>
</evidence>
<feature type="transmembrane region" description="Helical" evidence="5">
    <location>
        <begin position="120"/>
        <end position="140"/>
    </location>
</feature>
<proteinExistence type="predicted"/>
<keyword evidence="3 5" id="KW-1133">Transmembrane helix</keyword>
<keyword evidence="2 5" id="KW-0812">Transmembrane</keyword>
<dbReference type="EMBL" id="LYXE01000078">
    <property type="protein sequence ID" value="PDV99258.1"/>
    <property type="molecule type" value="Genomic_DNA"/>
</dbReference>
<evidence type="ECO:0000313" key="7">
    <source>
        <dbReference type="EMBL" id="PDV99258.1"/>
    </source>
</evidence>
<protein>
    <recommendedName>
        <fullName evidence="6">RDD domain-containing protein</fullName>
    </recommendedName>
</protein>
<organism evidence="7 8">
    <name type="scientific">Candidatus Chloroploca asiatica</name>
    <dbReference type="NCBI Taxonomy" id="1506545"/>
    <lineage>
        <taxon>Bacteria</taxon>
        <taxon>Bacillati</taxon>
        <taxon>Chloroflexota</taxon>
        <taxon>Chloroflexia</taxon>
        <taxon>Chloroflexales</taxon>
        <taxon>Chloroflexineae</taxon>
        <taxon>Oscillochloridaceae</taxon>
        <taxon>Candidatus Chloroploca</taxon>
    </lineage>
</organism>
<reference evidence="7 8" key="1">
    <citation type="submission" date="2016-05" db="EMBL/GenBank/DDBJ databases">
        <authorList>
            <person name="Lavstsen T."/>
            <person name="Jespersen J.S."/>
        </authorList>
    </citation>
    <scope>NUCLEOTIDE SEQUENCE [LARGE SCALE GENOMIC DNA]</scope>
    <source>
        <strain evidence="7 8">B7-9</strain>
    </source>
</reference>
<keyword evidence="8" id="KW-1185">Reference proteome</keyword>
<dbReference type="AlphaFoldDB" id="A0A2H3L7K8"/>
<accession>A0A2H3L7K8</accession>
<dbReference type="Proteomes" id="UP000220922">
    <property type="component" value="Unassembled WGS sequence"/>
</dbReference>
<gene>
    <name evidence="7" type="ORF">A9Q02_12920</name>
</gene>
<feature type="domain" description="RDD" evidence="6">
    <location>
        <begin position="24"/>
        <end position="153"/>
    </location>
</feature>
<dbReference type="OrthoDB" id="9787732at2"/>
<dbReference type="PANTHER" id="PTHR38480:SF1">
    <property type="entry name" value="SLR0254 PROTEIN"/>
    <property type="match status" value="1"/>
</dbReference>
<dbReference type="RefSeq" id="WP_097652166.1">
    <property type="nucleotide sequence ID" value="NZ_LYXE01000078.1"/>
</dbReference>
<evidence type="ECO:0000256" key="3">
    <source>
        <dbReference type="ARBA" id="ARBA00022989"/>
    </source>
</evidence>
<dbReference type="GO" id="GO:0016020">
    <property type="term" value="C:membrane"/>
    <property type="evidence" value="ECO:0007669"/>
    <property type="project" value="UniProtKB-SubCell"/>
</dbReference>
<dbReference type="PANTHER" id="PTHR38480">
    <property type="entry name" value="SLR0254 PROTEIN"/>
    <property type="match status" value="1"/>
</dbReference>
<evidence type="ECO:0000259" key="6">
    <source>
        <dbReference type="Pfam" id="PF06271"/>
    </source>
</evidence>
<keyword evidence="4 5" id="KW-0472">Membrane</keyword>
<evidence type="ECO:0000313" key="8">
    <source>
        <dbReference type="Proteomes" id="UP000220922"/>
    </source>
</evidence>
<sequence length="262" mass="29160">MTSAIQSEQYTIETPEVVTIEYVVAGVASRCLAASVDTTLILLLQATLSLVMVPLASSNNFGTIILALWATLAFAVLWGYYVSFEMLWLGQSPGKRIFGLRVMREGGRPLDFSATVIRNLVRIVDFLPFGYGLGVLVMFADHRARRLGDLAAGTLVIREDYPLSLEQIARGLDPVVVPPRNSAAPTSPLLPNLHQVGPNDYALAEAFLRRRETLHQEERQLLATELANALRTRLDLPSDGDAERFVEHFVREYRIFYLVGQE</sequence>
<evidence type="ECO:0000256" key="4">
    <source>
        <dbReference type="ARBA" id="ARBA00023136"/>
    </source>
</evidence>
<evidence type="ECO:0000256" key="5">
    <source>
        <dbReference type="SAM" id="Phobius"/>
    </source>
</evidence>
<comment type="caution">
    <text evidence="7">The sequence shown here is derived from an EMBL/GenBank/DDBJ whole genome shotgun (WGS) entry which is preliminary data.</text>
</comment>
<evidence type="ECO:0000256" key="2">
    <source>
        <dbReference type="ARBA" id="ARBA00022692"/>
    </source>
</evidence>
<feature type="transmembrane region" description="Helical" evidence="5">
    <location>
        <begin position="60"/>
        <end position="81"/>
    </location>
</feature>